<reference evidence="3 4" key="1">
    <citation type="submission" date="2024-03" db="EMBL/GenBank/DDBJ databases">
        <title>Chitinophaga caseinilytica sp. nov., a casein hydrolysing bacterium isolated from forest soil.</title>
        <authorList>
            <person name="Lee D.S."/>
            <person name="Han D.M."/>
            <person name="Baek J.H."/>
            <person name="Choi D.G."/>
            <person name="Jeon J.H."/>
            <person name="Jeon C.O."/>
        </authorList>
    </citation>
    <scope>NUCLEOTIDE SEQUENCE [LARGE SCALE GENOMIC DNA]</scope>
    <source>
        <strain evidence="3 4">KACC 19118</strain>
    </source>
</reference>
<evidence type="ECO:0000313" key="4">
    <source>
        <dbReference type="Proteomes" id="UP001449657"/>
    </source>
</evidence>
<dbReference type="RefSeq" id="WP_341840946.1">
    <property type="nucleotide sequence ID" value="NZ_CP149792.1"/>
</dbReference>
<organism evidence="3 4">
    <name type="scientific">Chitinophaga caseinilytica</name>
    <dbReference type="NCBI Taxonomy" id="2267521"/>
    <lineage>
        <taxon>Bacteria</taxon>
        <taxon>Pseudomonadati</taxon>
        <taxon>Bacteroidota</taxon>
        <taxon>Chitinophagia</taxon>
        <taxon>Chitinophagales</taxon>
        <taxon>Chitinophagaceae</taxon>
        <taxon>Chitinophaga</taxon>
    </lineage>
</organism>
<keyword evidence="1" id="KW-1133">Transmembrane helix</keyword>
<evidence type="ECO:0000259" key="2">
    <source>
        <dbReference type="Pfam" id="PF10099"/>
    </source>
</evidence>
<name>A0ABZ2Z1Q8_9BACT</name>
<proteinExistence type="predicted"/>
<sequence length="285" mass="31364">MDVQRYISSGIIESYVAGLATDPEVRDLHSAMAQSPELKAAVDAVQLDMERYVEMQSVPPPPTEKDKLFLLINNDQSAEMVDVMAAGPVPAYAYEAEVPRERKPLQLVHPAWRVVAAAAIAGLIGCGYYIFQQSGQQNEWKAKYEAIVLEKETMLAENKTFQTRMEESQTMLTTIRNMKTVNMYTVTPTRPGLLATVYWNQKTQEVLLTVHNLPEPAADQQYQLWSIVNGKPVDAGVFEMGSAATGFQKMKAVPGAQMFAVTLEKKGGSPTPTLTAMYLAGKVAG</sequence>
<feature type="domain" description="Anti-sigma K factor RskA C-terminal" evidence="2">
    <location>
        <begin position="114"/>
        <end position="273"/>
    </location>
</feature>
<dbReference type="InterPro" id="IPR051474">
    <property type="entry name" value="Anti-sigma-K/W_factor"/>
</dbReference>
<feature type="transmembrane region" description="Helical" evidence="1">
    <location>
        <begin position="110"/>
        <end position="131"/>
    </location>
</feature>
<evidence type="ECO:0000313" key="3">
    <source>
        <dbReference type="EMBL" id="WZN46209.1"/>
    </source>
</evidence>
<dbReference type="PANTHER" id="PTHR37461:SF1">
    <property type="entry name" value="ANTI-SIGMA-K FACTOR RSKA"/>
    <property type="match status" value="1"/>
</dbReference>
<protein>
    <submittedName>
        <fullName evidence="3">Anti-sigma factor</fullName>
    </submittedName>
</protein>
<dbReference type="Pfam" id="PF10099">
    <property type="entry name" value="RskA_C"/>
    <property type="match status" value="1"/>
</dbReference>
<dbReference type="EMBL" id="CP150096">
    <property type="protein sequence ID" value="WZN46209.1"/>
    <property type="molecule type" value="Genomic_DNA"/>
</dbReference>
<dbReference type="Proteomes" id="UP001449657">
    <property type="component" value="Chromosome"/>
</dbReference>
<gene>
    <name evidence="3" type="ORF">WJU22_25275</name>
</gene>
<accession>A0ABZ2Z1Q8</accession>
<dbReference type="InterPro" id="IPR018764">
    <property type="entry name" value="RskA_C"/>
</dbReference>
<dbReference type="PANTHER" id="PTHR37461">
    <property type="entry name" value="ANTI-SIGMA-K FACTOR RSKA"/>
    <property type="match status" value="1"/>
</dbReference>
<evidence type="ECO:0000256" key="1">
    <source>
        <dbReference type="SAM" id="Phobius"/>
    </source>
</evidence>
<keyword evidence="4" id="KW-1185">Reference proteome</keyword>
<keyword evidence="1" id="KW-0472">Membrane</keyword>
<keyword evidence="1" id="KW-0812">Transmembrane</keyword>